<evidence type="ECO:0000313" key="2">
    <source>
        <dbReference type="EMBL" id="MFH4979866.1"/>
    </source>
</evidence>
<protein>
    <submittedName>
        <fullName evidence="2">Uncharacterized protein</fullName>
    </submittedName>
</protein>
<accession>A0ABD6EJD8</accession>
<reference evidence="2 3" key="1">
    <citation type="submission" date="2024-08" db="EMBL/GenBank/DDBJ databases">
        <title>Gnathostoma spinigerum genome.</title>
        <authorList>
            <person name="Gonzalez-Bertolin B."/>
            <person name="Monzon S."/>
            <person name="Zaballos A."/>
            <person name="Jimenez P."/>
            <person name="Dekumyoy P."/>
            <person name="Varona S."/>
            <person name="Cuesta I."/>
            <person name="Sumanam S."/>
            <person name="Adisakwattana P."/>
            <person name="Gasser R.B."/>
            <person name="Hernandez-Gonzalez A."/>
            <person name="Young N.D."/>
            <person name="Perteguer M.J."/>
        </authorList>
    </citation>
    <scope>NUCLEOTIDE SEQUENCE [LARGE SCALE GENOMIC DNA]</scope>
    <source>
        <strain evidence="2">AL3</strain>
        <tissue evidence="2">Liver</tissue>
    </source>
</reference>
<evidence type="ECO:0000313" key="3">
    <source>
        <dbReference type="Proteomes" id="UP001608902"/>
    </source>
</evidence>
<keyword evidence="1" id="KW-0732">Signal</keyword>
<evidence type="ECO:0000256" key="1">
    <source>
        <dbReference type="SAM" id="SignalP"/>
    </source>
</evidence>
<gene>
    <name evidence="2" type="ORF">AB6A40_006575</name>
</gene>
<keyword evidence="3" id="KW-1185">Reference proteome</keyword>
<name>A0ABD6EJD8_9BILA</name>
<feature type="chain" id="PRO_5044796822" evidence="1">
    <location>
        <begin position="25"/>
        <end position="80"/>
    </location>
</feature>
<comment type="caution">
    <text evidence="2">The sequence shown here is derived from an EMBL/GenBank/DDBJ whole genome shotgun (WGS) entry which is preliminary data.</text>
</comment>
<sequence>MITGYRNRVHALFLLATVITIVVSKPASYVVQYHEADVTLEKTPAEHPVLGDQITIEPSKPRTYEEIVAGIRGGDSISID</sequence>
<dbReference type="AlphaFoldDB" id="A0ABD6EJD8"/>
<dbReference type="EMBL" id="JBGFUD010004748">
    <property type="protein sequence ID" value="MFH4979866.1"/>
    <property type="molecule type" value="Genomic_DNA"/>
</dbReference>
<organism evidence="2 3">
    <name type="scientific">Gnathostoma spinigerum</name>
    <dbReference type="NCBI Taxonomy" id="75299"/>
    <lineage>
        <taxon>Eukaryota</taxon>
        <taxon>Metazoa</taxon>
        <taxon>Ecdysozoa</taxon>
        <taxon>Nematoda</taxon>
        <taxon>Chromadorea</taxon>
        <taxon>Rhabditida</taxon>
        <taxon>Spirurina</taxon>
        <taxon>Gnathostomatomorpha</taxon>
        <taxon>Gnathostomatoidea</taxon>
        <taxon>Gnathostomatidae</taxon>
        <taxon>Gnathostoma</taxon>
    </lineage>
</organism>
<dbReference type="Proteomes" id="UP001608902">
    <property type="component" value="Unassembled WGS sequence"/>
</dbReference>
<proteinExistence type="predicted"/>
<feature type="signal peptide" evidence="1">
    <location>
        <begin position="1"/>
        <end position="24"/>
    </location>
</feature>